<evidence type="ECO:0000256" key="1">
    <source>
        <dbReference type="ARBA" id="ARBA00022574"/>
    </source>
</evidence>
<dbReference type="PROSITE" id="PS50294">
    <property type="entry name" value="WD_REPEATS_REGION"/>
    <property type="match status" value="1"/>
</dbReference>
<dbReference type="PANTHER" id="PTHR18763">
    <property type="entry name" value="WD-REPEAT PROTEIN 18"/>
    <property type="match status" value="1"/>
</dbReference>
<dbReference type="OrthoDB" id="756370at2759"/>
<reference evidence="4" key="1">
    <citation type="submission" date="2022-01" db="EMBL/GenBank/DDBJ databases">
        <authorList>
            <person name="King R."/>
        </authorList>
    </citation>
    <scope>NUCLEOTIDE SEQUENCE</scope>
</reference>
<dbReference type="GO" id="GO:0005656">
    <property type="term" value="C:nuclear pre-replicative complex"/>
    <property type="evidence" value="ECO:0007669"/>
    <property type="project" value="TreeGrafter"/>
</dbReference>
<evidence type="ECO:0000313" key="4">
    <source>
        <dbReference type="EMBL" id="CAG9861120.1"/>
    </source>
</evidence>
<dbReference type="PROSITE" id="PS00678">
    <property type="entry name" value="WD_REPEATS_1"/>
    <property type="match status" value="1"/>
</dbReference>
<evidence type="ECO:0008006" key="6">
    <source>
        <dbReference type="Google" id="ProtNLM"/>
    </source>
</evidence>
<dbReference type="SUPFAM" id="SSF50978">
    <property type="entry name" value="WD40 repeat-like"/>
    <property type="match status" value="1"/>
</dbReference>
<evidence type="ECO:0000256" key="2">
    <source>
        <dbReference type="ARBA" id="ARBA00022737"/>
    </source>
</evidence>
<dbReference type="GO" id="GO:0120330">
    <property type="term" value="C:rixosome complex"/>
    <property type="evidence" value="ECO:0007669"/>
    <property type="project" value="TreeGrafter"/>
</dbReference>
<keyword evidence="1 3" id="KW-0853">WD repeat</keyword>
<keyword evidence="2" id="KW-0677">Repeat</keyword>
<dbReference type="EMBL" id="OU900097">
    <property type="protein sequence ID" value="CAG9861120.1"/>
    <property type="molecule type" value="Genomic_DNA"/>
</dbReference>
<dbReference type="AlphaFoldDB" id="A0A9N9XR49"/>
<dbReference type="Gene3D" id="2.130.10.10">
    <property type="entry name" value="YVTN repeat-like/Quinoprotein amine dehydrogenase"/>
    <property type="match status" value="2"/>
</dbReference>
<dbReference type="GO" id="GO:0006364">
    <property type="term" value="P:rRNA processing"/>
    <property type="evidence" value="ECO:0007669"/>
    <property type="project" value="TreeGrafter"/>
</dbReference>
<evidence type="ECO:0000256" key="3">
    <source>
        <dbReference type="PROSITE-ProRule" id="PRU00221"/>
    </source>
</evidence>
<proteinExistence type="predicted"/>
<dbReference type="PANTHER" id="PTHR18763:SF0">
    <property type="entry name" value="WD REPEAT-CONTAINING PROTEIN 18"/>
    <property type="match status" value="1"/>
</dbReference>
<dbReference type="SMART" id="SM00320">
    <property type="entry name" value="WD40"/>
    <property type="match status" value="4"/>
</dbReference>
<dbReference type="InterPro" id="IPR015943">
    <property type="entry name" value="WD40/YVTN_repeat-like_dom_sf"/>
</dbReference>
<protein>
    <recommendedName>
        <fullName evidence="6">WD repeat-containing protein 18</fullName>
    </recommendedName>
</protein>
<dbReference type="PROSITE" id="PS50082">
    <property type="entry name" value="WD_REPEATS_2"/>
    <property type="match status" value="1"/>
</dbReference>
<dbReference type="GO" id="GO:0006261">
    <property type="term" value="P:DNA-templated DNA replication"/>
    <property type="evidence" value="ECO:0007669"/>
    <property type="project" value="TreeGrafter"/>
</dbReference>
<dbReference type="InterPro" id="IPR019775">
    <property type="entry name" value="WD40_repeat_CS"/>
</dbReference>
<dbReference type="InterPro" id="IPR001680">
    <property type="entry name" value="WD40_rpt"/>
</dbReference>
<name>A0A9N9XR49_PHYSR</name>
<keyword evidence="5" id="KW-1185">Reference proteome</keyword>
<dbReference type="Pfam" id="PF00400">
    <property type="entry name" value="WD40"/>
    <property type="match status" value="2"/>
</dbReference>
<accession>A0A9N9XR49</accession>
<feature type="repeat" description="WD" evidence="3">
    <location>
        <begin position="269"/>
        <end position="310"/>
    </location>
</feature>
<organism evidence="4 5">
    <name type="scientific">Phyllotreta striolata</name>
    <name type="common">Striped flea beetle</name>
    <name type="synonym">Crioceris striolata</name>
    <dbReference type="NCBI Taxonomy" id="444603"/>
    <lineage>
        <taxon>Eukaryota</taxon>
        <taxon>Metazoa</taxon>
        <taxon>Ecdysozoa</taxon>
        <taxon>Arthropoda</taxon>
        <taxon>Hexapoda</taxon>
        <taxon>Insecta</taxon>
        <taxon>Pterygota</taxon>
        <taxon>Neoptera</taxon>
        <taxon>Endopterygota</taxon>
        <taxon>Coleoptera</taxon>
        <taxon>Polyphaga</taxon>
        <taxon>Cucujiformia</taxon>
        <taxon>Chrysomeloidea</taxon>
        <taxon>Chrysomelidae</taxon>
        <taxon>Galerucinae</taxon>
        <taxon>Alticini</taxon>
        <taxon>Phyllotreta</taxon>
    </lineage>
</organism>
<sequence>MDLLLTTAQSDQQFSCCLWDYKTLNIHKYYKNGGKVSPKCLELIGEDYILTSEIGKPLLHLWLLNSQAVAKNVRLVIPEPANCLAVCPQNIYLAVGIGCKLYMWHISSGKLLAVQQKNYQPVSVIKFSSDGDFLLVGGEDGMLLTYYLSDLLTVSSNYTSQSDLGKAEPMYVRKDHSMAIKDIHVGRFGRKSHFVTVSADRTCKIYNLLNGELECNLVFGNCLTSVIFDSSFGQLYVGMETGLIKQFVLKDPPRTLTHHVEDGKLSLEFVGHKSKIVCLALNAMETILASGSSDSFVYTWDVRKRQILKKIKHNSPITNVKFVMSYENFFAENIKPRYQIKSLQRSLEYSEDLMVSQLQTEDIETKDEEFVLSKKEKQKDMFEENCKLRTVNEELFNALVKIGTKTYLPK</sequence>
<evidence type="ECO:0000313" key="5">
    <source>
        <dbReference type="Proteomes" id="UP001153712"/>
    </source>
</evidence>
<dbReference type="Proteomes" id="UP001153712">
    <property type="component" value="Chromosome 4"/>
</dbReference>
<gene>
    <name evidence="4" type="ORF">PHYEVI_LOCUS7463</name>
</gene>
<dbReference type="InterPro" id="IPR036322">
    <property type="entry name" value="WD40_repeat_dom_sf"/>
</dbReference>
<dbReference type="InterPro" id="IPR045227">
    <property type="entry name" value="WDR18/Ipi3/RID3"/>
</dbReference>